<dbReference type="InterPro" id="IPR046844">
    <property type="entry name" value="Lon-like_helical"/>
</dbReference>
<protein>
    <recommendedName>
        <fullName evidence="2">endopeptidase La</fullName>
        <ecNumber evidence="2">3.4.21.53</ecNumber>
    </recommendedName>
</protein>
<dbReference type="GO" id="GO:0004252">
    <property type="term" value="F:serine-type endopeptidase activity"/>
    <property type="evidence" value="ECO:0007669"/>
    <property type="project" value="UniProtKB-UniRule"/>
</dbReference>
<evidence type="ECO:0000313" key="4">
    <source>
        <dbReference type="EMBL" id="RED48058.1"/>
    </source>
</evidence>
<dbReference type="EC" id="3.4.21.53" evidence="2"/>
<dbReference type="InterPro" id="IPR020568">
    <property type="entry name" value="Ribosomal_Su5_D2-typ_SF"/>
</dbReference>
<organism evidence="4 5">
    <name type="scientific">Aestuariispira insulae</name>
    <dbReference type="NCBI Taxonomy" id="1461337"/>
    <lineage>
        <taxon>Bacteria</taxon>
        <taxon>Pseudomonadati</taxon>
        <taxon>Pseudomonadota</taxon>
        <taxon>Alphaproteobacteria</taxon>
        <taxon>Rhodospirillales</taxon>
        <taxon>Kiloniellaceae</taxon>
        <taxon>Aestuariispira</taxon>
    </lineage>
</organism>
<dbReference type="InterPro" id="IPR041699">
    <property type="entry name" value="AAA_32"/>
</dbReference>
<dbReference type="AlphaFoldDB" id="A0A3D9HF03"/>
<dbReference type="SUPFAM" id="SSF54211">
    <property type="entry name" value="Ribosomal protein S5 domain 2-like"/>
    <property type="match status" value="1"/>
</dbReference>
<comment type="caution">
    <text evidence="4">The sequence shown here is derived from an EMBL/GenBank/DDBJ whole genome shotgun (WGS) entry which is preliminary data.</text>
</comment>
<dbReference type="PRINTS" id="PR00830">
    <property type="entry name" value="ENDOLAPTASE"/>
</dbReference>
<keyword evidence="5" id="KW-1185">Reference proteome</keyword>
<dbReference type="RefSeq" id="WP_115937688.1">
    <property type="nucleotide sequence ID" value="NZ_QRDW01000008.1"/>
</dbReference>
<dbReference type="Pfam" id="PF20436">
    <property type="entry name" value="LonB_AAA-LID"/>
    <property type="match status" value="1"/>
</dbReference>
<feature type="domain" description="Lon proteolytic" evidence="3">
    <location>
        <begin position="551"/>
        <end position="747"/>
    </location>
</feature>
<dbReference type="PROSITE" id="PS51786">
    <property type="entry name" value="LON_PROTEOLYTIC"/>
    <property type="match status" value="1"/>
</dbReference>
<dbReference type="Pfam" id="PF05362">
    <property type="entry name" value="Lon_C"/>
    <property type="match status" value="1"/>
</dbReference>
<dbReference type="Pfam" id="PF20437">
    <property type="entry name" value="LonC_helical"/>
    <property type="match status" value="1"/>
</dbReference>
<dbReference type="GO" id="GO:0030163">
    <property type="term" value="P:protein catabolic process"/>
    <property type="evidence" value="ECO:0007669"/>
    <property type="project" value="InterPro"/>
</dbReference>
<proteinExistence type="inferred from homology"/>
<dbReference type="InterPro" id="IPR027417">
    <property type="entry name" value="P-loop_NTPase"/>
</dbReference>
<keyword evidence="2" id="KW-0720">Serine protease</keyword>
<dbReference type="InterPro" id="IPR027065">
    <property type="entry name" value="Lon_Prtase"/>
</dbReference>
<feature type="active site" evidence="2">
    <location>
        <position position="684"/>
    </location>
</feature>
<name>A0A3D9HF03_9PROT</name>
<keyword evidence="2" id="KW-0378">Hydrolase</keyword>
<dbReference type="Gene3D" id="1.10.8.60">
    <property type="match status" value="1"/>
</dbReference>
<comment type="similarity">
    <text evidence="2">Belongs to the peptidase S16 family.</text>
</comment>
<evidence type="ECO:0000313" key="5">
    <source>
        <dbReference type="Proteomes" id="UP000256845"/>
    </source>
</evidence>
<dbReference type="GO" id="GO:0006508">
    <property type="term" value="P:proteolysis"/>
    <property type="evidence" value="ECO:0007669"/>
    <property type="project" value="UniProtKB-KW"/>
</dbReference>
<evidence type="ECO:0000256" key="2">
    <source>
        <dbReference type="PROSITE-ProRule" id="PRU01122"/>
    </source>
</evidence>
<dbReference type="GO" id="GO:0004176">
    <property type="term" value="F:ATP-dependent peptidase activity"/>
    <property type="evidence" value="ECO:0007669"/>
    <property type="project" value="UniProtKB-UniRule"/>
</dbReference>
<dbReference type="GO" id="GO:0005524">
    <property type="term" value="F:ATP binding"/>
    <property type="evidence" value="ECO:0007669"/>
    <property type="project" value="InterPro"/>
</dbReference>
<gene>
    <name evidence="4" type="ORF">DFP90_10876</name>
</gene>
<evidence type="ECO:0000259" key="3">
    <source>
        <dbReference type="PROSITE" id="PS51786"/>
    </source>
</evidence>
<evidence type="ECO:0000256" key="1">
    <source>
        <dbReference type="ARBA" id="ARBA00022670"/>
    </source>
</evidence>
<dbReference type="EMBL" id="QRDW01000008">
    <property type="protein sequence ID" value="RED48058.1"/>
    <property type="molecule type" value="Genomic_DNA"/>
</dbReference>
<dbReference type="Proteomes" id="UP000256845">
    <property type="component" value="Unassembled WGS sequence"/>
</dbReference>
<dbReference type="InterPro" id="IPR046843">
    <property type="entry name" value="LonB_AAA-LID"/>
</dbReference>
<dbReference type="InterPro" id="IPR008269">
    <property type="entry name" value="Lon_proteolytic"/>
</dbReference>
<keyword evidence="1 2" id="KW-0645">Protease</keyword>
<dbReference type="InterPro" id="IPR014721">
    <property type="entry name" value="Ribsml_uS5_D2-typ_fold_subgr"/>
</dbReference>
<dbReference type="Gene3D" id="3.40.50.300">
    <property type="entry name" value="P-loop containing nucleotide triphosphate hydrolases"/>
    <property type="match status" value="2"/>
</dbReference>
<reference evidence="4 5" key="1">
    <citation type="submission" date="2018-07" db="EMBL/GenBank/DDBJ databases">
        <title>Genomic Encyclopedia of Type Strains, Phase III (KMG-III): the genomes of soil and plant-associated and newly described type strains.</title>
        <authorList>
            <person name="Whitman W."/>
        </authorList>
    </citation>
    <scope>NUCLEOTIDE SEQUENCE [LARGE SCALE GENOMIC DNA]</scope>
    <source>
        <strain evidence="4 5">CECT 8488</strain>
    </source>
</reference>
<feature type="active site" evidence="2">
    <location>
        <position position="641"/>
    </location>
</feature>
<dbReference type="Pfam" id="PF13654">
    <property type="entry name" value="AAA_32"/>
    <property type="match status" value="1"/>
</dbReference>
<sequence length="792" mass="88337">MPQKKSHKEVGLPRFDGWRARGNGLFVLSSHKRAREALEFGLSIKKPGFNIFVLGDDDSGRLTQTMAFLTEKLSTERPQNDWIYLNNFQRTHRPRPYSLPPGTGRLFRDRIHACVITMIEAFEAAFQSEDYEGRLATIGREVQSTIDEEMDILRQEASEHGLTILRTQEGMMVSPLNEEGEAMPLSDVPAEMREEMTERANEIAEELTAIHRRAAEQQTEAGIEVAALDQDIADSIISELLSPIIKDFGGYPGIGRWLTGLKEDIMDNLEIFQTTIATEDDDVREAYEEELKRRYGVNLLVDNGDMTPPEPVLEPSPTYENLMGYIEYRSVNGELTTDFSMIRPGALHRANGGVLVLRAQEIAEQPEAWAALKGALRDSKIRIEERHRQNGVRVAGSPSPKAVPLDVKVVLIGAPHWYYTFFSADPDFAPLFKVKADIDPDMAATTENLSHYAGLLRDMAKREKLGWLSRPVLMRMLGKAARLADDRSRLSSRYELLVDLMVEARHHAKGGKITINALEKSDAMRRRRNARIEDRMMEQVTRGSVLLDVEGQEIGQVNALTVYDTGDHSFGNVSRVTARASAGRTGLINIERQVDLGGPLQQKGAMILHGYLTGLFARVMPIAFNCTITFEQSYSGVEGDSATVAELLAVLSELAGCPLRQDLAITGSMNQRGVVQPVGGIREKVEAFYHTCLAKGPLTGKQGVVVPEANRTNLIFDRELELAVSDGSFHIWTISHVDQALSLFTDMPVGELKKGQYIPDSSIYGRVAAQLEEFDMILREREGRLSNMNSPR</sequence>
<comment type="catalytic activity">
    <reaction evidence="2">
        <text>Hydrolysis of proteins in presence of ATP.</text>
        <dbReference type="EC" id="3.4.21.53"/>
    </reaction>
</comment>
<dbReference type="OrthoDB" id="9758568at2"/>
<accession>A0A3D9HF03</accession>
<dbReference type="PANTHER" id="PTHR10046">
    <property type="entry name" value="ATP DEPENDENT LON PROTEASE FAMILY MEMBER"/>
    <property type="match status" value="1"/>
</dbReference>
<dbReference type="Gene3D" id="3.30.230.10">
    <property type="match status" value="1"/>
</dbReference>